<dbReference type="Pfam" id="PF00460">
    <property type="entry name" value="Flg_bb_rod"/>
    <property type="match status" value="1"/>
</dbReference>
<evidence type="ECO:0000256" key="2">
    <source>
        <dbReference type="ARBA" id="ARBA00009677"/>
    </source>
</evidence>
<evidence type="ECO:0000313" key="9">
    <source>
        <dbReference type="Proteomes" id="UP000219621"/>
    </source>
</evidence>
<dbReference type="OrthoDB" id="9804559at2"/>
<keyword evidence="8" id="KW-0966">Cell projection</keyword>
<keyword evidence="8" id="KW-0969">Cilium</keyword>
<dbReference type="PANTHER" id="PTHR30435">
    <property type="entry name" value="FLAGELLAR PROTEIN"/>
    <property type="match status" value="1"/>
</dbReference>
<dbReference type="Proteomes" id="UP000219621">
    <property type="component" value="Unassembled WGS sequence"/>
</dbReference>
<sequence>MENSAYIALAHQNALWRRMDVVANNIANMNTPGYKGEELMFTEYLTRSLNTDSAFKDRIVFPRDIGIARDMSEGAWQSTDNPLDVAIGGEGFFVVETAAGRMYTRNGHFKLNQDGQIVGANGNPVLSTTNQPFFVAPNESQINISEDGTVSTENAVLGRLQVVSFEDEQNLRKEAGSLFYTDQDPQPVETPKLHQGVLEGSNVNAVVEMTQMIEINRSYTNAQKMIENENERQRRAMEAFRGQV</sequence>
<dbReference type="RefSeq" id="WP_097281089.1">
    <property type="nucleotide sequence ID" value="NZ_OCNJ01000011.1"/>
</dbReference>
<dbReference type="SUPFAM" id="SSF117143">
    <property type="entry name" value="Flagellar hook protein flgE"/>
    <property type="match status" value="1"/>
</dbReference>
<feature type="domain" description="Flagellar basal-body/hook protein C-terminal" evidence="6">
    <location>
        <begin position="195"/>
        <end position="237"/>
    </location>
</feature>
<dbReference type="Pfam" id="PF06429">
    <property type="entry name" value="Flg_bbr_C"/>
    <property type="match status" value="1"/>
</dbReference>
<dbReference type="EMBL" id="OCNJ01000011">
    <property type="protein sequence ID" value="SOE00151.1"/>
    <property type="molecule type" value="Genomic_DNA"/>
</dbReference>
<dbReference type="NCBIfam" id="TIGR02490">
    <property type="entry name" value="flgF"/>
    <property type="match status" value="1"/>
</dbReference>
<organism evidence="8 9">
    <name type="scientific">Caenispirillum bisanense</name>
    <dbReference type="NCBI Taxonomy" id="414052"/>
    <lineage>
        <taxon>Bacteria</taxon>
        <taxon>Pseudomonadati</taxon>
        <taxon>Pseudomonadota</taxon>
        <taxon>Alphaproteobacteria</taxon>
        <taxon>Rhodospirillales</taxon>
        <taxon>Novispirillaceae</taxon>
        <taxon>Caenispirillum</taxon>
    </lineage>
</organism>
<feature type="domain" description="Flagellar basal body rod protein N-terminal" evidence="5">
    <location>
        <begin position="12"/>
        <end position="35"/>
    </location>
</feature>
<evidence type="ECO:0000313" key="8">
    <source>
        <dbReference type="EMBL" id="SOE00151.1"/>
    </source>
</evidence>
<dbReference type="GO" id="GO:0030694">
    <property type="term" value="C:bacterial-type flagellum basal body, rod"/>
    <property type="evidence" value="ECO:0007669"/>
    <property type="project" value="UniProtKB-UniRule"/>
</dbReference>
<dbReference type="AlphaFoldDB" id="A0A286GXD4"/>
<keyword evidence="8" id="KW-0282">Flagellum</keyword>
<gene>
    <name evidence="8" type="ORF">SAMN05421508_111107</name>
</gene>
<evidence type="ECO:0000256" key="3">
    <source>
        <dbReference type="ARBA" id="ARBA00023143"/>
    </source>
</evidence>
<proteinExistence type="inferred from homology"/>
<evidence type="ECO:0000256" key="1">
    <source>
        <dbReference type="ARBA" id="ARBA00004117"/>
    </source>
</evidence>
<dbReference type="InterPro" id="IPR037925">
    <property type="entry name" value="FlgE/F/G-like"/>
</dbReference>
<dbReference type="InterPro" id="IPR010930">
    <property type="entry name" value="Flg_bb/hook_C_dom"/>
</dbReference>
<keyword evidence="3 4" id="KW-0975">Bacterial flagellum</keyword>
<dbReference type="InterPro" id="IPR001444">
    <property type="entry name" value="Flag_bb_rod_N"/>
</dbReference>
<protein>
    <recommendedName>
        <fullName evidence="4">Flagellar basal-body rod protein FlgF</fullName>
    </recommendedName>
</protein>
<reference evidence="8 9" key="1">
    <citation type="submission" date="2017-09" db="EMBL/GenBank/DDBJ databases">
        <authorList>
            <person name="Ehlers B."/>
            <person name="Leendertz F.H."/>
        </authorList>
    </citation>
    <scope>NUCLEOTIDE SEQUENCE [LARGE SCALE GENOMIC DNA]</scope>
    <source>
        <strain evidence="8 9">USBA 140</strain>
    </source>
</reference>
<comment type="subcellular location">
    <subcellularLocation>
        <location evidence="1 4">Bacterial flagellum basal body</location>
    </subcellularLocation>
</comment>
<name>A0A286GXD4_9PROT</name>
<dbReference type="NCBIfam" id="TIGR03506">
    <property type="entry name" value="FlgEFG_subfam"/>
    <property type="match status" value="1"/>
</dbReference>
<dbReference type="InterPro" id="IPR012836">
    <property type="entry name" value="FlgF"/>
</dbReference>
<comment type="similarity">
    <text evidence="2 4">Belongs to the flagella basal body rod proteins family.</text>
</comment>
<dbReference type="InterPro" id="IPR053967">
    <property type="entry name" value="LlgE_F_G-like_D1"/>
</dbReference>
<evidence type="ECO:0000259" key="7">
    <source>
        <dbReference type="Pfam" id="PF22692"/>
    </source>
</evidence>
<feature type="domain" description="Flagellar hook protein FlgE/F/G-like D1" evidence="7">
    <location>
        <begin position="86"/>
        <end position="151"/>
    </location>
</feature>
<evidence type="ECO:0000256" key="4">
    <source>
        <dbReference type="RuleBase" id="RU362116"/>
    </source>
</evidence>
<evidence type="ECO:0000259" key="5">
    <source>
        <dbReference type="Pfam" id="PF00460"/>
    </source>
</evidence>
<comment type="subunit">
    <text evidence="4">The basal body constitutes a major portion of the flagellar organelle and consists of five rings (E,L,P,S, and M) mounted on a central rod. The rod consists of about 26 subunits of FlgG in the distal portion, and FlgB, FlgC and FlgF are thought to build up the proximal portion of the rod with about 6 subunits each.</text>
</comment>
<keyword evidence="9" id="KW-1185">Reference proteome</keyword>
<dbReference type="Pfam" id="PF22692">
    <property type="entry name" value="LlgE_F_G_D1"/>
    <property type="match status" value="1"/>
</dbReference>
<accession>A0A286GXD4</accession>
<evidence type="ECO:0000259" key="6">
    <source>
        <dbReference type="Pfam" id="PF06429"/>
    </source>
</evidence>
<dbReference type="InterPro" id="IPR020013">
    <property type="entry name" value="Flagellar_FlgE/F/G"/>
</dbReference>
<dbReference type="PANTHER" id="PTHR30435:SF19">
    <property type="entry name" value="FLAGELLAR BASAL-BODY ROD PROTEIN FLGG"/>
    <property type="match status" value="1"/>
</dbReference>
<dbReference type="GO" id="GO:0071978">
    <property type="term" value="P:bacterial-type flagellum-dependent swarming motility"/>
    <property type="evidence" value="ECO:0007669"/>
    <property type="project" value="TreeGrafter"/>
</dbReference>